<name>A0A0P7ZF03_9EURY</name>
<dbReference type="AlphaFoldDB" id="A0A0P7ZF03"/>
<comment type="similarity">
    <text evidence="1">Belongs to the type-I restriction system S methylase family.</text>
</comment>
<keyword evidence="4" id="KW-0175">Coiled coil</keyword>
<dbReference type="GO" id="GO:0009307">
    <property type="term" value="P:DNA restriction-modification system"/>
    <property type="evidence" value="ECO:0007669"/>
    <property type="project" value="UniProtKB-KW"/>
</dbReference>
<organism evidence="6 7">
    <name type="scientific">Candidatus Methanoperedens nitratireducens</name>
    <dbReference type="NCBI Taxonomy" id="1392998"/>
    <lineage>
        <taxon>Archaea</taxon>
        <taxon>Methanobacteriati</taxon>
        <taxon>Methanobacteriota</taxon>
        <taxon>Stenosarchaea group</taxon>
        <taxon>Methanomicrobia</taxon>
        <taxon>Methanosarcinales</taxon>
        <taxon>ANME-2 cluster</taxon>
        <taxon>Candidatus Methanoperedentaceae</taxon>
        <taxon>Candidatus Methanoperedens</taxon>
    </lineage>
</organism>
<evidence type="ECO:0000256" key="1">
    <source>
        <dbReference type="ARBA" id="ARBA00010923"/>
    </source>
</evidence>
<evidence type="ECO:0000313" key="7">
    <source>
        <dbReference type="Proteomes" id="UP000050360"/>
    </source>
</evidence>
<feature type="domain" description="Type I restriction modification DNA specificity" evidence="5">
    <location>
        <begin position="248"/>
        <end position="421"/>
    </location>
</feature>
<dbReference type="GO" id="GO:0003677">
    <property type="term" value="F:DNA binding"/>
    <property type="evidence" value="ECO:0007669"/>
    <property type="project" value="UniProtKB-KW"/>
</dbReference>
<evidence type="ECO:0000313" key="6">
    <source>
        <dbReference type="EMBL" id="KPQ42091.1"/>
    </source>
</evidence>
<dbReference type="Gene3D" id="3.90.220.20">
    <property type="entry name" value="DNA methylase specificity domains"/>
    <property type="match status" value="2"/>
</dbReference>
<protein>
    <submittedName>
        <fullName evidence="6">Type I restriction-modification system specificity subunit</fullName>
    </submittedName>
</protein>
<dbReference type="InterPro" id="IPR000055">
    <property type="entry name" value="Restrct_endonuc_typeI_TRD"/>
</dbReference>
<reference evidence="6 7" key="1">
    <citation type="submission" date="2015-09" db="EMBL/GenBank/DDBJ databases">
        <title>A metagenomics-based metabolic model of nitrate-dependent anaerobic oxidation of methane by Methanoperedens-like archaea.</title>
        <authorList>
            <person name="Arshad A."/>
            <person name="Speth D.R."/>
            <person name="De Graaf R.M."/>
            <person name="Op Den Camp H.J."/>
            <person name="Jetten M.S."/>
            <person name="Welte C.U."/>
        </authorList>
    </citation>
    <scope>NUCLEOTIDE SEQUENCE [LARGE SCALE GENOMIC DNA]</scope>
</reference>
<accession>A0A0P7ZF03</accession>
<dbReference type="Pfam" id="PF01420">
    <property type="entry name" value="Methylase_S"/>
    <property type="match status" value="2"/>
</dbReference>
<dbReference type="SUPFAM" id="SSF116734">
    <property type="entry name" value="DNA methylase specificity domain"/>
    <property type="match status" value="2"/>
</dbReference>
<dbReference type="InterPro" id="IPR052021">
    <property type="entry name" value="Type-I_RS_S_subunit"/>
</dbReference>
<evidence type="ECO:0000256" key="2">
    <source>
        <dbReference type="ARBA" id="ARBA00022747"/>
    </source>
</evidence>
<feature type="domain" description="Type I restriction modification DNA specificity" evidence="5">
    <location>
        <begin position="30"/>
        <end position="211"/>
    </location>
</feature>
<gene>
    <name evidence="6" type="ORF">MPEBLZ_03352</name>
</gene>
<evidence type="ECO:0000259" key="5">
    <source>
        <dbReference type="Pfam" id="PF01420"/>
    </source>
</evidence>
<dbReference type="InterPro" id="IPR044946">
    <property type="entry name" value="Restrct_endonuc_typeI_TRD_sf"/>
</dbReference>
<proteinExistence type="inferred from homology"/>
<dbReference type="EMBL" id="LKCM01000267">
    <property type="protein sequence ID" value="KPQ42091.1"/>
    <property type="molecule type" value="Genomic_DNA"/>
</dbReference>
<keyword evidence="3" id="KW-0238">DNA-binding</keyword>
<dbReference type="Proteomes" id="UP000050360">
    <property type="component" value="Unassembled WGS sequence"/>
</dbReference>
<sequence length="442" mass="51558">MKQEIRERIEKIRKGEVPEGYRKTKVGIIPGDWDVKKFGRLAKFKNGLNFIKNNGKEIVKIIGVSGFQKNITPQNNSFENIIIDRKLNDDELLKKEDLLFVRSNGNRKLIGRCLYINKIISSTSFSGFTIRARIKSNEIEALYCAYLFHFYPIKKQIFILGGGTNISNLSQEILSEINIQFPQEINERNIIINILSNWDKAIELNETLIEEKKKLRSAIVNDLLFGLKRFDEFIKSHQYKHTKYIRIPEDWEYIKIGEIATEVSEKNGDNDDLPVLSCTKYEGLVDSLSYFKRQVFSEDISTYKQVKKNHFVYATNHIDEGSIGCQNLYENALVSPMYTVFKTNSKVNNHFLFNLLKTRLYIFIYQVNMSASVDRRGSLRWNEFSEIRIPLPDITEQDKIVEFIRLFDNNIELLKSELIHLKEQKKGLMQLLLTGIVRVEVD</sequence>
<evidence type="ECO:0000256" key="4">
    <source>
        <dbReference type="SAM" id="Coils"/>
    </source>
</evidence>
<feature type="coiled-coil region" evidence="4">
    <location>
        <begin position="404"/>
        <end position="431"/>
    </location>
</feature>
<comment type="caution">
    <text evidence="6">The sequence shown here is derived from an EMBL/GenBank/DDBJ whole genome shotgun (WGS) entry which is preliminary data.</text>
</comment>
<evidence type="ECO:0000256" key="3">
    <source>
        <dbReference type="ARBA" id="ARBA00023125"/>
    </source>
</evidence>
<dbReference type="PANTHER" id="PTHR30408">
    <property type="entry name" value="TYPE-1 RESTRICTION ENZYME ECOKI SPECIFICITY PROTEIN"/>
    <property type="match status" value="1"/>
</dbReference>
<dbReference type="PANTHER" id="PTHR30408:SF12">
    <property type="entry name" value="TYPE I RESTRICTION ENZYME MJAVIII SPECIFICITY SUBUNIT"/>
    <property type="match status" value="1"/>
</dbReference>
<keyword evidence="2" id="KW-0680">Restriction system</keyword>